<keyword evidence="4" id="KW-1185">Reference proteome</keyword>
<gene>
    <name evidence="3" type="ORF">RF55_20092</name>
</gene>
<dbReference type="PANTHER" id="PTHR12490:SF4">
    <property type="entry name" value="GSK3B-INTERACTING PROTEIN"/>
    <property type="match status" value="1"/>
</dbReference>
<dbReference type="GO" id="GO:0051018">
    <property type="term" value="F:protein kinase A binding"/>
    <property type="evidence" value="ECO:0007669"/>
    <property type="project" value="TreeGrafter"/>
</dbReference>
<evidence type="ECO:0000313" key="4">
    <source>
        <dbReference type="Proteomes" id="UP000036403"/>
    </source>
</evidence>
<dbReference type="OrthoDB" id="5804279at2759"/>
<dbReference type="InterPro" id="IPR037395">
    <property type="entry name" value="GSKIP"/>
</dbReference>
<comment type="caution">
    <text evidence="3">The sequence shown here is derived from an EMBL/GenBank/DDBJ whole genome shotgun (WGS) entry which is preliminary data.</text>
</comment>
<evidence type="ECO:0000259" key="2">
    <source>
        <dbReference type="Pfam" id="PF05303"/>
    </source>
</evidence>
<name>A0A0J7JYZ8_LASNI</name>
<dbReference type="Proteomes" id="UP000036403">
    <property type="component" value="Unassembled WGS sequence"/>
</dbReference>
<dbReference type="SUPFAM" id="SSF103107">
    <property type="entry name" value="Hypothetical protein c14orf129, hspc210"/>
    <property type="match status" value="1"/>
</dbReference>
<dbReference type="EMBL" id="LBMM01019915">
    <property type="protein sequence ID" value="KMQ83423.1"/>
    <property type="molecule type" value="Genomic_DNA"/>
</dbReference>
<sequence>MSRRDEGQVAWMRDDADDRVLDEEQWRLEAQAVIKDVGKHVRDLGVSERLVSTKRGIYLNLTTLEDLRFCVELSAAGFAVVGNRHDDASNAGNERFETPYSLLDFVSPQYRNSFGNSLLDKLKELNDRR</sequence>
<dbReference type="PANTHER" id="PTHR12490">
    <property type="entry name" value="GSK3B-INTERACTING PROTEIN"/>
    <property type="match status" value="1"/>
</dbReference>
<dbReference type="Pfam" id="PF05303">
    <property type="entry name" value="GSKIP_dom"/>
    <property type="match status" value="1"/>
</dbReference>
<dbReference type="InterPro" id="IPR023231">
    <property type="entry name" value="GSKIP_dom_sf"/>
</dbReference>
<proteinExistence type="inferred from homology"/>
<organism evidence="3 4">
    <name type="scientific">Lasius niger</name>
    <name type="common">Black garden ant</name>
    <dbReference type="NCBI Taxonomy" id="67767"/>
    <lineage>
        <taxon>Eukaryota</taxon>
        <taxon>Metazoa</taxon>
        <taxon>Ecdysozoa</taxon>
        <taxon>Arthropoda</taxon>
        <taxon>Hexapoda</taxon>
        <taxon>Insecta</taxon>
        <taxon>Pterygota</taxon>
        <taxon>Neoptera</taxon>
        <taxon>Endopterygota</taxon>
        <taxon>Hymenoptera</taxon>
        <taxon>Apocrita</taxon>
        <taxon>Aculeata</taxon>
        <taxon>Formicoidea</taxon>
        <taxon>Formicidae</taxon>
        <taxon>Formicinae</taxon>
        <taxon>Lasius</taxon>
        <taxon>Lasius</taxon>
    </lineage>
</organism>
<dbReference type="AlphaFoldDB" id="A0A0J7JYZ8"/>
<accession>A0A0J7JYZ8</accession>
<reference evidence="3 4" key="1">
    <citation type="submission" date="2015-04" db="EMBL/GenBank/DDBJ databases">
        <title>Lasius niger genome sequencing.</title>
        <authorList>
            <person name="Konorov E.A."/>
            <person name="Nikitin M.A."/>
            <person name="Kirill M.V."/>
            <person name="Chang P."/>
        </authorList>
    </citation>
    <scope>NUCLEOTIDE SEQUENCE [LARGE SCALE GENOMIC DNA]</scope>
    <source>
        <tissue evidence="3">Whole</tissue>
    </source>
</reference>
<evidence type="ECO:0000256" key="1">
    <source>
        <dbReference type="ARBA" id="ARBA00009571"/>
    </source>
</evidence>
<feature type="domain" description="GSKIP" evidence="2">
    <location>
        <begin position="27"/>
        <end position="125"/>
    </location>
</feature>
<protein>
    <submittedName>
        <fullName evidence="3">Gsk3-beta interaction protein</fullName>
    </submittedName>
</protein>
<comment type="similarity">
    <text evidence="1">Belongs to the GSKIP family.</text>
</comment>
<dbReference type="GO" id="GO:0005737">
    <property type="term" value="C:cytoplasm"/>
    <property type="evidence" value="ECO:0007669"/>
    <property type="project" value="TreeGrafter"/>
</dbReference>
<dbReference type="GO" id="GO:0060828">
    <property type="term" value="P:regulation of canonical Wnt signaling pathway"/>
    <property type="evidence" value="ECO:0007669"/>
    <property type="project" value="InterPro"/>
</dbReference>
<dbReference type="GO" id="GO:0019207">
    <property type="term" value="F:kinase regulator activity"/>
    <property type="evidence" value="ECO:0007669"/>
    <property type="project" value="TreeGrafter"/>
</dbReference>
<dbReference type="InterPro" id="IPR007967">
    <property type="entry name" value="GSKIP_dom"/>
</dbReference>
<evidence type="ECO:0000313" key="3">
    <source>
        <dbReference type="EMBL" id="KMQ83423.1"/>
    </source>
</evidence>
<dbReference type="PaxDb" id="67767-A0A0J7JYZ8"/>
<dbReference type="STRING" id="67767.A0A0J7JYZ8"/>
<dbReference type="Gene3D" id="3.30.2280.10">
    <property type="entry name" value="Hypothetical protein (hspc210)"/>
    <property type="match status" value="1"/>
</dbReference>